<evidence type="ECO:0000313" key="1">
    <source>
        <dbReference type="EMBL" id="CEL07829.1"/>
    </source>
</evidence>
<dbReference type="Proteomes" id="UP000054771">
    <property type="component" value="Unassembled WGS sequence"/>
</dbReference>
<reference evidence="2" key="1">
    <citation type="journal article" date="2016" name="Genome Announc.">
        <title>Draft genome sequences of fungus Aspergillus calidoustus.</title>
        <authorList>
            <person name="Horn F."/>
            <person name="Linde J."/>
            <person name="Mattern D.J."/>
            <person name="Walther G."/>
            <person name="Guthke R."/>
            <person name="Scherlach K."/>
            <person name="Martin K."/>
            <person name="Brakhage A.A."/>
            <person name="Petzke L."/>
            <person name="Valiante V."/>
        </authorList>
    </citation>
    <scope>NUCLEOTIDE SEQUENCE [LARGE SCALE GENOMIC DNA]</scope>
    <source>
        <strain evidence="2">SF006504</strain>
    </source>
</reference>
<dbReference type="EMBL" id="CDMC01000010">
    <property type="protein sequence ID" value="CEL07829.1"/>
    <property type="molecule type" value="Genomic_DNA"/>
</dbReference>
<evidence type="ECO:0000313" key="2">
    <source>
        <dbReference type="Proteomes" id="UP000054771"/>
    </source>
</evidence>
<dbReference type="AlphaFoldDB" id="A0A0U4ZDK3"/>
<accession>A0A0U4ZDK3</accession>
<gene>
    <name evidence="1" type="ORF">ASPCAL10983</name>
</gene>
<name>A0A0U4ZDK3_ASPCI</name>
<sequence length="70" mass="7329">MASPHPMEKAEGGCGLSTSGEQMLLAGRGGSGICDNIGQEDDLTVDVDGEEQQQQSRVLTSLVLFSARGY</sequence>
<protein>
    <submittedName>
        <fullName evidence="1">Uncharacterized protein</fullName>
    </submittedName>
</protein>
<proteinExistence type="predicted"/>
<organism evidence="1 2">
    <name type="scientific">Aspergillus calidoustus</name>
    <dbReference type="NCBI Taxonomy" id="454130"/>
    <lineage>
        <taxon>Eukaryota</taxon>
        <taxon>Fungi</taxon>
        <taxon>Dikarya</taxon>
        <taxon>Ascomycota</taxon>
        <taxon>Pezizomycotina</taxon>
        <taxon>Eurotiomycetes</taxon>
        <taxon>Eurotiomycetidae</taxon>
        <taxon>Eurotiales</taxon>
        <taxon>Aspergillaceae</taxon>
        <taxon>Aspergillus</taxon>
        <taxon>Aspergillus subgen. Nidulantes</taxon>
    </lineage>
</organism>
<keyword evidence="2" id="KW-1185">Reference proteome</keyword>